<evidence type="ECO:0000256" key="2">
    <source>
        <dbReference type="ARBA" id="ARBA00022741"/>
    </source>
</evidence>
<dbReference type="InterPro" id="IPR018485">
    <property type="entry name" value="FGGY_C"/>
</dbReference>
<dbReference type="Proteomes" id="UP000679247">
    <property type="component" value="Chromosome"/>
</dbReference>
<dbReference type="InterPro" id="IPR000577">
    <property type="entry name" value="Carb_kinase_FGGY"/>
</dbReference>
<protein>
    <recommendedName>
        <fullName evidence="7 8">Ribulokinase</fullName>
        <ecNumber evidence="7 8">2.7.1.16</ecNumber>
    </recommendedName>
</protein>
<evidence type="ECO:0000256" key="7">
    <source>
        <dbReference type="HAMAP-Rule" id="MF_00520"/>
    </source>
</evidence>
<evidence type="ECO:0000256" key="6">
    <source>
        <dbReference type="ARBA" id="ARBA00023277"/>
    </source>
</evidence>
<keyword evidence="13" id="KW-1185">Reference proteome</keyword>
<dbReference type="GO" id="GO:0008741">
    <property type="term" value="F:ribulokinase activity"/>
    <property type="evidence" value="ECO:0007669"/>
    <property type="project" value="UniProtKB-EC"/>
</dbReference>
<keyword evidence="5 7" id="KW-0054">Arabinose catabolism</keyword>
<evidence type="ECO:0000259" key="10">
    <source>
        <dbReference type="Pfam" id="PF00370"/>
    </source>
</evidence>
<dbReference type="NCBIfam" id="NF003154">
    <property type="entry name" value="PRK04123.1"/>
    <property type="match status" value="1"/>
</dbReference>
<dbReference type="SUPFAM" id="SSF53067">
    <property type="entry name" value="Actin-like ATPase domain"/>
    <property type="match status" value="2"/>
</dbReference>
<evidence type="ECO:0000256" key="1">
    <source>
        <dbReference type="ARBA" id="ARBA00022679"/>
    </source>
</evidence>
<dbReference type="PANTHER" id="PTHR43435:SF4">
    <property type="entry name" value="FGGY CARBOHYDRATE KINASE DOMAIN-CONTAINING PROTEIN"/>
    <property type="match status" value="1"/>
</dbReference>
<dbReference type="PANTHER" id="PTHR43435">
    <property type="entry name" value="RIBULOKINASE"/>
    <property type="match status" value="1"/>
</dbReference>
<name>A0ABX8FCS7_9BACI</name>
<dbReference type="CDD" id="cd07781">
    <property type="entry name" value="ASKHA_NBD_FGGY_L-RBK"/>
    <property type="match status" value="1"/>
</dbReference>
<dbReference type="Pfam" id="PF00370">
    <property type="entry name" value="FGGY_N"/>
    <property type="match status" value="1"/>
</dbReference>
<dbReference type="InterPro" id="IPR018484">
    <property type="entry name" value="FGGY_N"/>
</dbReference>
<comment type="similarity">
    <text evidence="7 9">Belongs to the ribulokinase family.</text>
</comment>
<dbReference type="NCBIfam" id="TIGR01234">
    <property type="entry name" value="L-ribulokinase"/>
    <property type="match status" value="1"/>
</dbReference>
<dbReference type="PIRSF" id="PIRSF000538">
    <property type="entry name" value="GlpK"/>
    <property type="match status" value="1"/>
</dbReference>
<evidence type="ECO:0000256" key="9">
    <source>
        <dbReference type="RuleBase" id="RU003455"/>
    </source>
</evidence>
<dbReference type="PROSITE" id="PS00445">
    <property type="entry name" value="FGGY_KINASES_2"/>
    <property type="match status" value="1"/>
</dbReference>
<dbReference type="RefSeq" id="WP_214476304.1">
    <property type="nucleotide sequence ID" value="NZ_CP071709.1"/>
</dbReference>
<dbReference type="HAMAP" id="MF_00520">
    <property type="entry name" value="Ribulokinase"/>
    <property type="match status" value="1"/>
</dbReference>
<comment type="catalytic activity">
    <reaction evidence="7">
        <text>D-ribulose + ATP = D-ribulose 5-phosphate + ADP + H(+)</text>
        <dbReference type="Rhea" id="RHEA:17601"/>
        <dbReference type="ChEBI" id="CHEBI:15378"/>
        <dbReference type="ChEBI" id="CHEBI:17173"/>
        <dbReference type="ChEBI" id="CHEBI:30616"/>
        <dbReference type="ChEBI" id="CHEBI:58121"/>
        <dbReference type="ChEBI" id="CHEBI:456216"/>
        <dbReference type="EC" id="2.7.1.16"/>
    </reaction>
</comment>
<keyword evidence="6 7" id="KW-0119">Carbohydrate metabolism</keyword>
<evidence type="ECO:0000259" key="11">
    <source>
        <dbReference type="Pfam" id="PF02782"/>
    </source>
</evidence>
<evidence type="ECO:0000256" key="4">
    <source>
        <dbReference type="ARBA" id="ARBA00022840"/>
    </source>
</evidence>
<evidence type="ECO:0000256" key="3">
    <source>
        <dbReference type="ARBA" id="ARBA00022777"/>
    </source>
</evidence>
<dbReference type="InterPro" id="IPR005929">
    <property type="entry name" value="Ribulokinase"/>
</dbReference>
<keyword evidence="4 7" id="KW-0067">ATP-binding</keyword>
<organism evidence="12 13">
    <name type="scientific">Cytobacillus gottheilii</name>
    <dbReference type="NCBI Taxonomy" id="859144"/>
    <lineage>
        <taxon>Bacteria</taxon>
        <taxon>Bacillati</taxon>
        <taxon>Bacillota</taxon>
        <taxon>Bacilli</taxon>
        <taxon>Bacillales</taxon>
        <taxon>Bacillaceae</taxon>
        <taxon>Cytobacillus</taxon>
    </lineage>
</organism>
<dbReference type="EC" id="2.7.1.16" evidence="7 8"/>
<keyword evidence="2 7" id="KW-0547">Nucleotide-binding</keyword>
<gene>
    <name evidence="7 12" type="primary">araB</name>
    <name evidence="12" type="ORF">J1899_20225</name>
</gene>
<keyword evidence="3 7" id="KW-0418">Kinase</keyword>
<dbReference type="Gene3D" id="3.30.420.40">
    <property type="match status" value="2"/>
</dbReference>
<dbReference type="InterPro" id="IPR018483">
    <property type="entry name" value="Carb_kinase_FGGY_CS"/>
</dbReference>
<feature type="domain" description="Carbohydrate kinase FGGY C-terminal" evidence="11">
    <location>
        <begin position="290"/>
        <end position="486"/>
    </location>
</feature>
<evidence type="ECO:0000256" key="8">
    <source>
        <dbReference type="NCBIfam" id="TIGR01234"/>
    </source>
</evidence>
<evidence type="ECO:0000256" key="5">
    <source>
        <dbReference type="ARBA" id="ARBA00022935"/>
    </source>
</evidence>
<comment type="pathway">
    <text evidence="7 9">Carbohydrate degradation; L-arabinose degradation via L-ribulose; D-xylulose 5-phosphate from L-arabinose (bacterial route): step 2/3.</text>
</comment>
<reference evidence="12 13" key="1">
    <citation type="submission" date="2021-03" db="EMBL/GenBank/DDBJ databases">
        <title>The first data on the complete genome of the tetrodotoxin-producing bacterium.</title>
        <authorList>
            <person name="Melnikova D.I."/>
            <person name="Nijland R."/>
            <person name="Magarlamov T.Y."/>
        </authorList>
    </citation>
    <scope>NUCLEOTIDE SEQUENCE [LARGE SCALE GENOMIC DNA]</scope>
    <source>
        <strain evidence="12 13">1839</strain>
    </source>
</reference>
<proteinExistence type="inferred from homology"/>
<sequence>MSKYTIGLDFGTLSGRAVLVDVVTGEELASVAHDYAHGVIDGELPSGKKLSLDWALQHPQDYLEVLSTVIQAVLKQSGVSAVDVIGVGVDFTACSVLPIKADGTPLCFMDQYKDEPHAYLKLWKHHAAQDKANKLNEMAEQRGEKWLSRYGGKISSEWIFPKIWQVLDEAPHIYDEADYFIEASDWTVWQLTGVHTRNACTAGFKAIWHKQDGYPDQEFFKSLDPRLENVVEDKLSTDITPIGQKAGEITKKAAELTGLKEGTAVAIAHADAHVCFPAVKIDGPGKMLDIIGTSSCHLILSEEEHQVPGICGVVEDGIVPGFFSYEAGQNCVGDIFGWFIDHCVPAEYHEQAKNEGVSIHEFLTKKAEKLRAGENGLIALDWWNGNRSTLVDVDLTGMIVGLTLQTRAEDIYRALIEGTAYGTRKIIETFRNNGVPVNEFFASGGIAQKNPLVMQIYADVINMPVKVGGGSQGPALASAIFGAVAAGSERGGYDDVFEAGQAMGKLNDKVYYPNPENTKVYDSLYKEYETLYHYFGVEFKGIMKRLKGLRSDIGIRGE</sequence>
<accession>A0ABX8FCS7</accession>
<comment type="catalytic activity">
    <reaction evidence="7 9">
        <text>L-ribulose + ATP = L-ribulose 5-phosphate + ADP + H(+)</text>
        <dbReference type="Rhea" id="RHEA:22072"/>
        <dbReference type="ChEBI" id="CHEBI:15378"/>
        <dbReference type="ChEBI" id="CHEBI:16880"/>
        <dbReference type="ChEBI" id="CHEBI:30616"/>
        <dbReference type="ChEBI" id="CHEBI:58226"/>
        <dbReference type="ChEBI" id="CHEBI:456216"/>
        <dbReference type="EC" id="2.7.1.16"/>
    </reaction>
</comment>
<evidence type="ECO:0000313" key="13">
    <source>
        <dbReference type="Proteomes" id="UP000679247"/>
    </source>
</evidence>
<dbReference type="InterPro" id="IPR043129">
    <property type="entry name" value="ATPase_NBD"/>
</dbReference>
<evidence type="ECO:0000313" key="12">
    <source>
        <dbReference type="EMBL" id="QVY61256.1"/>
    </source>
</evidence>
<feature type="domain" description="Carbohydrate kinase FGGY N-terminal" evidence="10">
    <location>
        <begin position="4"/>
        <end position="272"/>
    </location>
</feature>
<keyword evidence="1 7" id="KW-0808">Transferase</keyword>
<dbReference type="EMBL" id="CP071709">
    <property type="protein sequence ID" value="QVY61256.1"/>
    <property type="molecule type" value="Genomic_DNA"/>
</dbReference>
<dbReference type="Pfam" id="PF02782">
    <property type="entry name" value="FGGY_C"/>
    <property type="match status" value="1"/>
</dbReference>